<evidence type="ECO:0000256" key="1">
    <source>
        <dbReference type="SAM" id="Phobius"/>
    </source>
</evidence>
<dbReference type="Proteomes" id="UP000530514">
    <property type="component" value="Unassembled WGS sequence"/>
</dbReference>
<feature type="transmembrane region" description="Helical" evidence="1">
    <location>
        <begin position="103"/>
        <end position="120"/>
    </location>
</feature>
<proteinExistence type="predicted"/>
<keyword evidence="3" id="KW-1185">Reference proteome</keyword>
<keyword evidence="1" id="KW-0812">Transmembrane</keyword>
<comment type="caution">
    <text evidence="2">The sequence shown here is derived from an EMBL/GenBank/DDBJ whole genome shotgun (WGS) entry which is preliminary data.</text>
</comment>
<dbReference type="EMBL" id="JACEIP010000013">
    <property type="protein sequence ID" value="MBA4543203.1"/>
    <property type="molecule type" value="Genomic_DNA"/>
</dbReference>
<reference evidence="2 3" key="1">
    <citation type="submission" date="2020-07" db="EMBL/GenBank/DDBJ databases">
        <authorList>
            <person name="Feng H."/>
        </authorList>
    </citation>
    <scope>NUCLEOTIDE SEQUENCE [LARGE SCALE GENOMIC DNA]</scope>
    <source>
        <strain evidence="3">s-11</strain>
    </source>
</reference>
<gene>
    <name evidence="2" type="ORF">H1164_09860</name>
</gene>
<keyword evidence="1" id="KW-0472">Membrane</keyword>
<accession>A0A7W1XAX2</accession>
<protein>
    <submittedName>
        <fullName evidence="2">Uncharacterized protein</fullName>
    </submittedName>
</protein>
<dbReference type="RefSeq" id="WP_152568537.1">
    <property type="nucleotide sequence ID" value="NZ_JACEIP010000013.1"/>
</dbReference>
<evidence type="ECO:0000313" key="2">
    <source>
        <dbReference type="EMBL" id="MBA4543203.1"/>
    </source>
</evidence>
<keyword evidence="1" id="KW-1133">Transmembrane helix</keyword>
<dbReference type="AlphaFoldDB" id="A0A7W1XAX2"/>
<name>A0A7W1XAX2_9BACL</name>
<feature type="transmembrane region" description="Helical" evidence="1">
    <location>
        <begin position="6"/>
        <end position="29"/>
    </location>
</feature>
<organism evidence="2 3">
    <name type="scientific">Thermoactinomyces daqus</name>
    <dbReference type="NCBI Taxonomy" id="1329516"/>
    <lineage>
        <taxon>Bacteria</taxon>
        <taxon>Bacillati</taxon>
        <taxon>Bacillota</taxon>
        <taxon>Bacilli</taxon>
        <taxon>Bacillales</taxon>
        <taxon>Thermoactinomycetaceae</taxon>
        <taxon>Thermoactinomyces</taxon>
    </lineage>
</organism>
<feature type="transmembrane region" description="Helical" evidence="1">
    <location>
        <begin position="71"/>
        <end position="91"/>
    </location>
</feature>
<evidence type="ECO:0000313" key="3">
    <source>
        <dbReference type="Proteomes" id="UP000530514"/>
    </source>
</evidence>
<sequence>MKQAFYFGTALYGIAALLLLGWTAEILSLHHWIPVWNRETFSYFLWAGMVTFQACQIRKSRTPGWEPWFEIFYTGSAIMLFFWLSIEINIYFDRSARTGFWELNRYFVLYMIWALYSLLVHETGLRQRVRVLVPVS</sequence>